<keyword evidence="2" id="KW-0472">Membrane</keyword>
<keyword evidence="2" id="KW-1133">Transmembrane helix</keyword>
<evidence type="ECO:0000259" key="3">
    <source>
        <dbReference type="PROSITE" id="PS51724"/>
    </source>
</evidence>
<gene>
    <name evidence="4" type="ORF">B6S12_05910</name>
</gene>
<dbReference type="AlphaFoldDB" id="A0A2W6NGI4"/>
<protein>
    <recommendedName>
        <fullName evidence="3">SPOR domain-containing protein</fullName>
    </recommendedName>
</protein>
<keyword evidence="5" id="KW-1185">Reference proteome</keyword>
<sequence length="252" mass="28144">MSEIKINKEEKEEEIELNDLLISDAEGEEIKSSSSKKIMLLGAIVVILFAAIIFIIYLMQGDDNAKNANTQAPMQTEKVEMPQNLPPMQAQDDKQIPINTNTNTETSNTDEQFQRIIDQIKSQQAGNVASNTQAPNAQEPAKPKEPIAQNKPKEEVKSPKDTFKQIQANSPQEQGTEATKGFYIQVGSFSKYSPNKQLMNAISKEQLSYRMQKAGDTNRLLIGPFNTKAEAKGKLEEIKAKINKDAFIKEIK</sequence>
<dbReference type="InterPro" id="IPR036680">
    <property type="entry name" value="SPOR-like_sf"/>
</dbReference>
<dbReference type="PROSITE" id="PS51724">
    <property type="entry name" value="SPOR"/>
    <property type="match status" value="1"/>
</dbReference>
<feature type="compositionally biased region" description="Low complexity" evidence="1">
    <location>
        <begin position="99"/>
        <end position="109"/>
    </location>
</feature>
<dbReference type="Proteomes" id="UP000249746">
    <property type="component" value="Unassembled WGS sequence"/>
</dbReference>
<dbReference type="RefSeq" id="WP_111229884.1">
    <property type="nucleotide sequence ID" value="NZ_NBIU01000014.1"/>
</dbReference>
<dbReference type="InterPro" id="IPR007730">
    <property type="entry name" value="SPOR-like_dom"/>
</dbReference>
<evidence type="ECO:0000313" key="5">
    <source>
        <dbReference type="Proteomes" id="UP000249746"/>
    </source>
</evidence>
<dbReference type="OrthoDB" id="5372972at2"/>
<keyword evidence="2" id="KW-0812">Transmembrane</keyword>
<feature type="region of interest" description="Disordered" evidence="1">
    <location>
        <begin position="124"/>
        <end position="177"/>
    </location>
</feature>
<feature type="region of interest" description="Disordered" evidence="1">
    <location>
        <begin position="88"/>
        <end position="109"/>
    </location>
</feature>
<accession>A0A2W6NGI4</accession>
<dbReference type="SUPFAM" id="SSF110997">
    <property type="entry name" value="Sporulation related repeat"/>
    <property type="match status" value="1"/>
</dbReference>
<comment type="caution">
    <text evidence="4">The sequence shown here is derived from an EMBL/GenBank/DDBJ whole genome shotgun (WGS) entry which is preliminary data.</text>
</comment>
<evidence type="ECO:0000313" key="4">
    <source>
        <dbReference type="EMBL" id="PZT48080.1"/>
    </source>
</evidence>
<feature type="compositionally biased region" description="Polar residues" evidence="1">
    <location>
        <begin position="124"/>
        <end position="136"/>
    </location>
</feature>
<dbReference type="EMBL" id="NBIU01000014">
    <property type="protein sequence ID" value="PZT48080.1"/>
    <property type="molecule type" value="Genomic_DNA"/>
</dbReference>
<dbReference type="Pfam" id="PF05036">
    <property type="entry name" value="SPOR"/>
    <property type="match status" value="1"/>
</dbReference>
<feature type="compositionally biased region" description="Polar residues" evidence="1">
    <location>
        <begin position="164"/>
        <end position="177"/>
    </location>
</feature>
<feature type="compositionally biased region" description="Basic and acidic residues" evidence="1">
    <location>
        <begin position="141"/>
        <end position="163"/>
    </location>
</feature>
<name>A0A2W6NGI4_9HELI</name>
<proteinExistence type="predicted"/>
<evidence type="ECO:0000256" key="1">
    <source>
        <dbReference type="SAM" id="MobiDB-lite"/>
    </source>
</evidence>
<reference evidence="4 5" key="1">
    <citation type="submission" date="2017-03" db="EMBL/GenBank/DDBJ databases">
        <title>Genomic and clinical evidence uncovers the enterohepatic species Helicobacter valdiviensis as a potential human intestinal pathogen.</title>
        <authorList>
            <person name="Fresia P."/>
            <person name="Jara R."/>
            <person name="Sierra R."/>
            <person name="Ferres I."/>
            <person name="Greif G."/>
            <person name="Iraola G."/>
            <person name="Collado L."/>
        </authorList>
    </citation>
    <scope>NUCLEOTIDE SEQUENCE [LARGE SCALE GENOMIC DNA]</scope>
    <source>
        <strain evidence="4 5">WBE14</strain>
    </source>
</reference>
<evidence type="ECO:0000256" key="2">
    <source>
        <dbReference type="SAM" id="Phobius"/>
    </source>
</evidence>
<dbReference type="GO" id="GO:0042834">
    <property type="term" value="F:peptidoglycan binding"/>
    <property type="evidence" value="ECO:0007669"/>
    <property type="project" value="InterPro"/>
</dbReference>
<dbReference type="Gene3D" id="3.30.70.1070">
    <property type="entry name" value="Sporulation related repeat"/>
    <property type="match status" value="1"/>
</dbReference>
<organism evidence="4 5">
    <name type="scientific">Helicobacter valdiviensis</name>
    <dbReference type="NCBI Taxonomy" id="1458358"/>
    <lineage>
        <taxon>Bacteria</taxon>
        <taxon>Pseudomonadati</taxon>
        <taxon>Campylobacterota</taxon>
        <taxon>Epsilonproteobacteria</taxon>
        <taxon>Campylobacterales</taxon>
        <taxon>Helicobacteraceae</taxon>
        <taxon>Helicobacter</taxon>
    </lineage>
</organism>
<feature type="transmembrane region" description="Helical" evidence="2">
    <location>
        <begin position="38"/>
        <end position="59"/>
    </location>
</feature>
<feature type="domain" description="SPOR" evidence="3">
    <location>
        <begin position="176"/>
        <end position="251"/>
    </location>
</feature>